<dbReference type="InterPro" id="IPR036651">
    <property type="entry name" value="Gln_synt_N_sf"/>
</dbReference>
<dbReference type="SMART" id="SM01230">
    <property type="entry name" value="Gln-synt_C"/>
    <property type="match status" value="1"/>
</dbReference>
<dbReference type="Gene3D" id="3.10.20.70">
    <property type="entry name" value="Glutamine synthetase, N-terminal domain"/>
    <property type="match status" value="1"/>
</dbReference>
<dbReference type="KEGG" id="pbor:BSF38_00892"/>
<evidence type="ECO:0000256" key="15">
    <source>
        <dbReference type="PIRSR" id="PIRSR604809-50"/>
    </source>
</evidence>
<dbReference type="PROSITE" id="PS00180">
    <property type="entry name" value="GLNA_1"/>
    <property type="match status" value="1"/>
</dbReference>
<evidence type="ECO:0000256" key="10">
    <source>
        <dbReference type="ARBA" id="ARBA00022840"/>
    </source>
</evidence>
<name>A0A1U7CKL2_9BACT</name>
<keyword evidence="5 18" id="KW-0963">Cytoplasm</keyword>
<dbReference type="InterPro" id="IPR027302">
    <property type="entry name" value="Gln_synth_N_conserv_site"/>
</dbReference>
<dbReference type="Gene3D" id="3.30.590.10">
    <property type="entry name" value="Glutamine synthetase/guanido kinase, catalytic domain"/>
    <property type="match status" value="1"/>
</dbReference>
<evidence type="ECO:0000256" key="8">
    <source>
        <dbReference type="ARBA" id="ARBA00022723"/>
    </source>
</evidence>
<dbReference type="SUPFAM" id="SSF54368">
    <property type="entry name" value="Glutamine synthetase, N-terminal domain"/>
    <property type="match status" value="1"/>
</dbReference>
<evidence type="ECO:0000259" key="21">
    <source>
        <dbReference type="PROSITE" id="PS51987"/>
    </source>
</evidence>
<dbReference type="InterPro" id="IPR014746">
    <property type="entry name" value="Gln_synth/guanido_kin_cat_dom"/>
</dbReference>
<keyword evidence="9 13" id="KW-0547">Nucleotide-binding</keyword>
<feature type="binding site" evidence="14">
    <location>
        <position position="130"/>
    </location>
    <ligand>
        <name>Mg(2+)</name>
        <dbReference type="ChEBI" id="CHEBI:18420"/>
        <label>1</label>
    </ligand>
</feature>
<dbReference type="PANTHER" id="PTHR43407">
    <property type="entry name" value="GLUTAMINE SYNTHETASE"/>
    <property type="match status" value="1"/>
</dbReference>
<feature type="binding site" evidence="12">
    <location>
        <begin position="264"/>
        <end position="265"/>
    </location>
    <ligand>
        <name>L-glutamate</name>
        <dbReference type="ChEBI" id="CHEBI:29985"/>
    </ligand>
</feature>
<dbReference type="EMBL" id="CP019082">
    <property type="protein sequence ID" value="APW59469.1"/>
    <property type="molecule type" value="Genomic_DNA"/>
</dbReference>
<evidence type="ECO:0000256" key="7">
    <source>
        <dbReference type="ARBA" id="ARBA00022598"/>
    </source>
</evidence>
<feature type="binding site" evidence="14">
    <location>
        <position position="358"/>
    </location>
    <ligand>
        <name>Mg(2+)</name>
        <dbReference type="ChEBI" id="CHEBI:18420"/>
        <label>1</label>
    </ligand>
</feature>
<evidence type="ECO:0000256" key="11">
    <source>
        <dbReference type="ARBA" id="ARBA00022842"/>
    </source>
</evidence>
<dbReference type="PANTHER" id="PTHR43407:SF1">
    <property type="entry name" value="LENGSIN"/>
    <property type="match status" value="1"/>
</dbReference>
<evidence type="ECO:0000256" key="14">
    <source>
        <dbReference type="PIRSR" id="PIRSR604809-3"/>
    </source>
</evidence>
<dbReference type="NCBIfam" id="TIGR00653">
    <property type="entry name" value="GlnA"/>
    <property type="match status" value="1"/>
</dbReference>
<evidence type="ECO:0000256" key="18">
    <source>
        <dbReference type="RuleBase" id="RU000387"/>
    </source>
</evidence>
<organism evidence="22 23">
    <name type="scientific">Paludisphaera borealis</name>
    <dbReference type="NCBI Taxonomy" id="1387353"/>
    <lineage>
        <taxon>Bacteria</taxon>
        <taxon>Pseudomonadati</taxon>
        <taxon>Planctomycetota</taxon>
        <taxon>Planctomycetia</taxon>
        <taxon>Isosphaerales</taxon>
        <taxon>Isosphaeraceae</taxon>
        <taxon>Paludisphaera</taxon>
    </lineage>
</organism>
<dbReference type="InterPro" id="IPR027303">
    <property type="entry name" value="Gln_synth_gly_rich_site"/>
</dbReference>
<dbReference type="InterPro" id="IPR001637">
    <property type="entry name" value="Gln_synth_I_adenylation_site"/>
</dbReference>
<feature type="binding site" evidence="12">
    <location>
        <position position="360"/>
    </location>
    <ligand>
        <name>L-glutamate</name>
        <dbReference type="ChEBI" id="CHEBI:29985"/>
    </ligand>
</feature>
<dbReference type="GO" id="GO:0005524">
    <property type="term" value="F:ATP binding"/>
    <property type="evidence" value="ECO:0007669"/>
    <property type="project" value="UniProtKB-KW"/>
</dbReference>
<evidence type="ECO:0000256" key="13">
    <source>
        <dbReference type="PIRSR" id="PIRSR604809-2"/>
    </source>
</evidence>
<sequence length="470" mass="52560">MTPKEVLAQIRQREVTTVDLRFMDFPGVWQHFSIPADALTEETFEEGIGFDGSSVVGWRAINEADLLVVPQPETALVDPFTAQPTLTMICNIHDPITHQDYTRDPRNIARKAVAYMRSTGIADHCLLTPELEFFVFDDVRFDQRSNEGFYHLDSVEGAWNRGRVERPNLGYKPGSGLGYFPCPPTDSLLNLRSEMAQRMAECGIATSAHFHEVATGGQCEIDLDSQSLIESADQVMMARYIIRNVASRAGKSATFMPKPLFGDNGSGMHTHLSLWKDDEPLLAGHGYAGMSDLGLYAIGGLLKHAHALCAFANPTTNSYKRLIEGFEAPTKISYSRRNRAAIIRIPVSGASPRSRRIEYRCPDGAANPYLLFSAMLMAVLDGVQNKIRPGDPLDKDIYDLQPEELAKVPTTPRTLDASLDALRADHEFLLRGDVFTPDVIDTWIWYKQALEIEAVRSRPHPYEFTLYYDV</sequence>
<dbReference type="RefSeq" id="WP_076343643.1">
    <property type="nucleotide sequence ID" value="NZ_CP019082.1"/>
</dbReference>
<feature type="binding site" evidence="12">
    <location>
        <position position="339"/>
    </location>
    <ligand>
        <name>L-glutamate</name>
        <dbReference type="ChEBI" id="CHEBI:29985"/>
    </ligand>
</feature>
<dbReference type="InterPro" id="IPR004809">
    <property type="entry name" value="Gln_synth_I"/>
</dbReference>
<comment type="similarity">
    <text evidence="2 16 17">Belongs to the glutamine synthetase family.</text>
</comment>
<comment type="catalytic activity">
    <reaction evidence="19">
        <text>L-glutamate + NH4(+) + ATP = L-glutamine + ADP + phosphate + H(+)</text>
        <dbReference type="Rhea" id="RHEA:16169"/>
        <dbReference type="ChEBI" id="CHEBI:15378"/>
        <dbReference type="ChEBI" id="CHEBI:28938"/>
        <dbReference type="ChEBI" id="CHEBI:29985"/>
        <dbReference type="ChEBI" id="CHEBI:30616"/>
        <dbReference type="ChEBI" id="CHEBI:43474"/>
        <dbReference type="ChEBI" id="CHEBI:58359"/>
        <dbReference type="ChEBI" id="CHEBI:456216"/>
        <dbReference type="EC" id="6.3.1.2"/>
    </reaction>
</comment>
<dbReference type="GO" id="GO:0046872">
    <property type="term" value="F:metal ion binding"/>
    <property type="evidence" value="ECO:0007669"/>
    <property type="project" value="UniProtKB-KW"/>
</dbReference>
<evidence type="ECO:0000256" key="2">
    <source>
        <dbReference type="ARBA" id="ARBA00009897"/>
    </source>
</evidence>
<proteinExistence type="inferred from homology"/>
<reference evidence="23" key="1">
    <citation type="submission" date="2016-12" db="EMBL/GenBank/DDBJ databases">
        <title>Comparative genomics of four Isosphaeraceae planctomycetes: a common pool of plasmids and glycoside hydrolase genes.</title>
        <authorList>
            <person name="Ivanova A."/>
        </authorList>
    </citation>
    <scope>NUCLEOTIDE SEQUENCE [LARGE SCALE GENOMIC DNA]</scope>
    <source>
        <strain evidence="23">PX4</strain>
    </source>
</reference>
<dbReference type="SUPFAM" id="SSF55931">
    <property type="entry name" value="Glutamine synthetase/guanido kinase"/>
    <property type="match status" value="1"/>
</dbReference>
<feature type="binding site" evidence="14">
    <location>
        <position position="132"/>
    </location>
    <ligand>
        <name>Mg(2+)</name>
        <dbReference type="ChEBI" id="CHEBI:18420"/>
        <label>1</label>
    </ligand>
</feature>
<dbReference type="PROSITE" id="PS51987">
    <property type="entry name" value="GS_CATALYTIC"/>
    <property type="match status" value="1"/>
</dbReference>
<evidence type="ECO:0000259" key="20">
    <source>
        <dbReference type="PROSITE" id="PS51986"/>
    </source>
</evidence>
<keyword evidence="6 15" id="KW-0597">Phosphoprotein</keyword>
<dbReference type="InterPro" id="IPR008147">
    <property type="entry name" value="Gln_synt_N"/>
</dbReference>
<gene>
    <name evidence="22" type="primary">glnA_1</name>
    <name evidence="22" type="ORF">BSF38_00892</name>
</gene>
<dbReference type="PROSITE" id="PS00182">
    <property type="entry name" value="GLNA_ADENYLATION"/>
    <property type="match status" value="1"/>
</dbReference>
<dbReference type="GO" id="GO:0005737">
    <property type="term" value="C:cytoplasm"/>
    <property type="evidence" value="ECO:0007669"/>
    <property type="project" value="UniProtKB-SubCell"/>
</dbReference>
<feature type="modified residue" description="O-AMP-tyrosine" evidence="15">
    <location>
        <position position="398"/>
    </location>
</feature>
<dbReference type="PROSITE" id="PS51986">
    <property type="entry name" value="GS_BETA_GRASP"/>
    <property type="match status" value="1"/>
</dbReference>
<dbReference type="InterPro" id="IPR008146">
    <property type="entry name" value="Gln_synth_cat_dom"/>
</dbReference>
<keyword evidence="23" id="KW-1185">Reference proteome</keyword>
<evidence type="ECO:0000256" key="16">
    <source>
        <dbReference type="PROSITE-ProRule" id="PRU01330"/>
    </source>
</evidence>
<feature type="binding site" evidence="14">
    <location>
        <position position="220"/>
    </location>
    <ligand>
        <name>Mg(2+)</name>
        <dbReference type="ChEBI" id="CHEBI:18420"/>
        <label>1</label>
    </ligand>
</feature>
<dbReference type="Proteomes" id="UP000186309">
    <property type="component" value="Chromosome"/>
</dbReference>
<evidence type="ECO:0000256" key="12">
    <source>
        <dbReference type="PIRSR" id="PIRSR604809-1"/>
    </source>
</evidence>
<evidence type="ECO:0000256" key="1">
    <source>
        <dbReference type="ARBA" id="ARBA00004496"/>
    </source>
</evidence>
<dbReference type="AlphaFoldDB" id="A0A1U7CKL2"/>
<dbReference type="GO" id="GO:0004356">
    <property type="term" value="F:glutamine synthetase activity"/>
    <property type="evidence" value="ECO:0007669"/>
    <property type="project" value="UniProtKB-EC"/>
</dbReference>
<keyword evidence="11 14" id="KW-0460">Magnesium</keyword>
<evidence type="ECO:0000256" key="17">
    <source>
        <dbReference type="RuleBase" id="RU000384"/>
    </source>
</evidence>
<feature type="binding site" evidence="13">
    <location>
        <begin position="271"/>
        <end position="273"/>
    </location>
    <ligand>
        <name>ATP</name>
        <dbReference type="ChEBI" id="CHEBI:30616"/>
    </ligand>
</feature>
<dbReference type="EC" id="6.3.1.2" evidence="19"/>
<dbReference type="GO" id="GO:0019740">
    <property type="term" value="P:nitrogen utilization"/>
    <property type="evidence" value="ECO:0007669"/>
    <property type="project" value="TreeGrafter"/>
</dbReference>
<keyword evidence="7 19" id="KW-0436">Ligase</keyword>
<dbReference type="GO" id="GO:0006542">
    <property type="term" value="P:glutamine biosynthetic process"/>
    <property type="evidence" value="ECO:0007669"/>
    <property type="project" value="InterPro"/>
</dbReference>
<feature type="binding site" evidence="12">
    <location>
        <position position="321"/>
    </location>
    <ligand>
        <name>L-glutamate</name>
        <dbReference type="ChEBI" id="CHEBI:29985"/>
    </ligand>
</feature>
<evidence type="ECO:0000256" key="9">
    <source>
        <dbReference type="ARBA" id="ARBA00022741"/>
    </source>
</evidence>
<accession>A0A1U7CKL2</accession>
<feature type="binding site" evidence="13">
    <location>
        <position position="339"/>
    </location>
    <ligand>
        <name>ATP</name>
        <dbReference type="ChEBI" id="CHEBI:30616"/>
    </ligand>
</feature>
<feature type="binding site" evidence="12">
    <location>
        <position position="327"/>
    </location>
    <ligand>
        <name>L-glutamate</name>
        <dbReference type="ChEBI" id="CHEBI:29985"/>
    </ligand>
</feature>
<evidence type="ECO:0000256" key="6">
    <source>
        <dbReference type="ARBA" id="ARBA00022553"/>
    </source>
</evidence>
<comment type="subcellular location">
    <subcellularLocation>
        <location evidence="1 18">Cytoplasm</location>
    </subcellularLocation>
</comment>
<dbReference type="Pfam" id="PF03951">
    <property type="entry name" value="Gln-synt_N"/>
    <property type="match status" value="1"/>
</dbReference>
<dbReference type="OrthoDB" id="9807095at2"/>
<comment type="subunit">
    <text evidence="3 18">Oligomer of 12 subunits arranged in the form of two hexagons.</text>
</comment>
<evidence type="ECO:0000313" key="23">
    <source>
        <dbReference type="Proteomes" id="UP000186309"/>
    </source>
</evidence>
<dbReference type="PROSITE" id="PS00181">
    <property type="entry name" value="GLNA_ATP"/>
    <property type="match status" value="1"/>
</dbReference>
<protein>
    <recommendedName>
        <fullName evidence="4 19">Glutamine synthetase</fullName>
        <ecNumber evidence="19">6.3.1.2</ecNumber>
    </recommendedName>
</protein>
<keyword evidence="8 14" id="KW-0479">Metal-binding</keyword>
<evidence type="ECO:0000256" key="19">
    <source>
        <dbReference type="RuleBase" id="RU004356"/>
    </source>
</evidence>
<feature type="binding site" evidence="14">
    <location>
        <position position="212"/>
    </location>
    <ligand>
        <name>Mg(2+)</name>
        <dbReference type="ChEBI" id="CHEBI:18420"/>
        <label>1</label>
    </ligand>
</feature>
<keyword evidence="10 13" id="KW-0067">ATP-binding</keyword>
<evidence type="ECO:0000256" key="5">
    <source>
        <dbReference type="ARBA" id="ARBA00022490"/>
    </source>
</evidence>
<feature type="binding site" evidence="14">
    <location>
        <position position="269"/>
    </location>
    <ligand>
        <name>Mg(2+)</name>
        <dbReference type="ChEBI" id="CHEBI:18420"/>
        <label>1</label>
    </ligand>
</feature>
<dbReference type="STRING" id="1387353.BSF38_00892"/>
<evidence type="ECO:0000256" key="3">
    <source>
        <dbReference type="ARBA" id="ARBA00011354"/>
    </source>
</evidence>
<evidence type="ECO:0000313" key="22">
    <source>
        <dbReference type="EMBL" id="APW59469.1"/>
    </source>
</evidence>
<dbReference type="GO" id="GO:0016020">
    <property type="term" value="C:membrane"/>
    <property type="evidence" value="ECO:0007669"/>
    <property type="project" value="TreeGrafter"/>
</dbReference>
<evidence type="ECO:0000256" key="4">
    <source>
        <dbReference type="ARBA" id="ARBA00021364"/>
    </source>
</evidence>
<feature type="domain" description="GS catalytic" evidence="21">
    <location>
        <begin position="105"/>
        <end position="470"/>
    </location>
</feature>
<feature type="domain" description="GS beta-grasp" evidence="20">
    <location>
        <begin position="13"/>
        <end position="97"/>
    </location>
</feature>
<dbReference type="Pfam" id="PF00120">
    <property type="entry name" value="Gln-synt_C"/>
    <property type="match status" value="1"/>
</dbReference>
<comment type="cofactor">
    <cofactor evidence="14">
        <name>Mg(2+)</name>
        <dbReference type="ChEBI" id="CHEBI:18420"/>
    </cofactor>
    <text evidence="14">Binds 2 Mg(2+) ions per subunit.</text>
</comment>